<dbReference type="EMBL" id="JAVREY010000159">
    <property type="protein sequence ID" value="MDT0470057.1"/>
    <property type="molecule type" value="Genomic_DNA"/>
</dbReference>
<comment type="caution">
    <text evidence="1">The sequence shown here is derived from an EMBL/GenBank/DDBJ whole genome shotgun (WGS) entry which is preliminary data.</text>
</comment>
<evidence type="ECO:0000313" key="1">
    <source>
        <dbReference type="EMBL" id="MDT0470057.1"/>
    </source>
</evidence>
<dbReference type="RefSeq" id="WP_311701492.1">
    <property type="nucleotide sequence ID" value="NZ_JAVREY010000159.1"/>
</dbReference>
<organism evidence="1 2">
    <name type="scientific">Streptomyces gibsoniae</name>
    <dbReference type="NCBI Taxonomy" id="3075529"/>
    <lineage>
        <taxon>Bacteria</taxon>
        <taxon>Bacillati</taxon>
        <taxon>Actinomycetota</taxon>
        <taxon>Actinomycetes</taxon>
        <taxon>Kitasatosporales</taxon>
        <taxon>Streptomycetaceae</taxon>
        <taxon>Streptomyces</taxon>
    </lineage>
</organism>
<proteinExistence type="predicted"/>
<dbReference type="Proteomes" id="UP001183809">
    <property type="component" value="Unassembled WGS sequence"/>
</dbReference>
<keyword evidence="2" id="KW-1185">Reference proteome</keyword>
<protein>
    <submittedName>
        <fullName evidence="1">Uncharacterized protein</fullName>
    </submittedName>
</protein>
<accession>A0ABU2UA13</accession>
<reference evidence="2" key="1">
    <citation type="submission" date="2023-07" db="EMBL/GenBank/DDBJ databases">
        <title>30 novel species of actinomycetes from the DSMZ collection.</title>
        <authorList>
            <person name="Nouioui I."/>
        </authorList>
    </citation>
    <scope>NUCLEOTIDE SEQUENCE [LARGE SCALE GENOMIC DNA]</scope>
    <source>
        <strain evidence="2">DSM 41699</strain>
    </source>
</reference>
<evidence type="ECO:0000313" key="2">
    <source>
        <dbReference type="Proteomes" id="UP001183809"/>
    </source>
</evidence>
<name>A0ABU2UA13_9ACTN</name>
<gene>
    <name evidence="1" type="ORF">RM764_45355</name>
</gene>
<sequence length="66" mass="7276">MRAEAVPATPVTMVAVSTAPMSGFFNLMMELPLFGEEISENFLDFLALRDPQAIQKVFERSIGGKQ</sequence>